<feature type="compositionally biased region" description="Basic residues" evidence="1">
    <location>
        <begin position="130"/>
        <end position="144"/>
    </location>
</feature>
<gene>
    <name evidence="2" type="ORF">BpHYR1_019365</name>
</gene>
<keyword evidence="3" id="KW-1185">Reference proteome</keyword>
<accession>A0A3M7PX71</accession>
<dbReference type="AlphaFoldDB" id="A0A3M7PX71"/>
<evidence type="ECO:0000313" key="2">
    <source>
        <dbReference type="EMBL" id="RNA03802.1"/>
    </source>
</evidence>
<dbReference type="EMBL" id="REGN01008341">
    <property type="protein sequence ID" value="RNA03802.1"/>
    <property type="molecule type" value="Genomic_DNA"/>
</dbReference>
<organism evidence="2 3">
    <name type="scientific">Brachionus plicatilis</name>
    <name type="common">Marine rotifer</name>
    <name type="synonym">Brachionus muelleri</name>
    <dbReference type="NCBI Taxonomy" id="10195"/>
    <lineage>
        <taxon>Eukaryota</taxon>
        <taxon>Metazoa</taxon>
        <taxon>Spiralia</taxon>
        <taxon>Gnathifera</taxon>
        <taxon>Rotifera</taxon>
        <taxon>Eurotatoria</taxon>
        <taxon>Monogononta</taxon>
        <taxon>Pseudotrocha</taxon>
        <taxon>Ploima</taxon>
        <taxon>Brachionidae</taxon>
        <taxon>Brachionus</taxon>
    </lineage>
</organism>
<evidence type="ECO:0000313" key="3">
    <source>
        <dbReference type="Proteomes" id="UP000276133"/>
    </source>
</evidence>
<evidence type="ECO:0000256" key="1">
    <source>
        <dbReference type="SAM" id="MobiDB-lite"/>
    </source>
</evidence>
<sequence>MTSLAVFFDVICRKKNYLKKYLKNLPIHVLSAPNSLFKKSKNTVNFYYSIKITILEESYNGQYLLNACFFFTQYLTIPSDEKPLDVNVTLSGQVQIVDLDDNIRAQNFSQEQKKKEKNKLQSIRGENKKNKSKQKKSNRKEKNN</sequence>
<proteinExistence type="predicted"/>
<reference evidence="2 3" key="1">
    <citation type="journal article" date="2018" name="Sci. Rep.">
        <title>Genomic signatures of local adaptation to the degree of environmental predictability in rotifers.</title>
        <authorList>
            <person name="Franch-Gras L."/>
            <person name="Hahn C."/>
            <person name="Garcia-Roger E.M."/>
            <person name="Carmona M.J."/>
            <person name="Serra M."/>
            <person name="Gomez A."/>
        </authorList>
    </citation>
    <scope>NUCLEOTIDE SEQUENCE [LARGE SCALE GENOMIC DNA]</scope>
    <source>
        <strain evidence="2">HYR1</strain>
    </source>
</reference>
<dbReference type="Proteomes" id="UP000276133">
    <property type="component" value="Unassembled WGS sequence"/>
</dbReference>
<protein>
    <submittedName>
        <fullName evidence="2">Uncharacterized protein</fullName>
    </submittedName>
</protein>
<name>A0A3M7PX71_BRAPC</name>
<feature type="region of interest" description="Disordered" evidence="1">
    <location>
        <begin position="108"/>
        <end position="144"/>
    </location>
</feature>
<comment type="caution">
    <text evidence="2">The sequence shown here is derived from an EMBL/GenBank/DDBJ whole genome shotgun (WGS) entry which is preliminary data.</text>
</comment>